<dbReference type="PROSITE" id="PS51257">
    <property type="entry name" value="PROKAR_LIPOPROTEIN"/>
    <property type="match status" value="1"/>
</dbReference>
<dbReference type="InterPro" id="IPR003760">
    <property type="entry name" value="PnrA-like"/>
</dbReference>
<sequence length="362" mass="39463">MKKLLSFLLAFVLVFSLVACGTTKQNETKKEEKSSETKVEPKKSDKDFKGKLAGMVTDTGGVDDESFNQSAWKGLQKFKNDTGAEVTYIQSDQDSDYLPNLNRLVDKNVDVAWGIGFLLANQVEMAAQQSPDKNFAIIDYAYEKTQPNLTGVVFKAQEPSYLVGYIAANTTKTNKVGFVGGKKGVIIDQFDYGFRAGVKDAAKELGKKIEVVVQYADSFSDEAKGKSIATKIFNGGADVVFHAAGGAGKGVIEAAKEANKFAIGVDQDQSRLAPKNVLTSALKRVDVAIYDVTNKILSGEKIGGKTLVYSSKEAAVGIPDHTDKSLYPKELHEKAMQKQKDIIDGKIVPPFNEETWNKYKAN</sequence>
<evidence type="ECO:0000256" key="3">
    <source>
        <dbReference type="ARBA" id="ARBA00022475"/>
    </source>
</evidence>
<dbReference type="EMBL" id="JBFNFH010000023">
    <property type="protein sequence ID" value="MFM1525574.1"/>
    <property type="molecule type" value="Genomic_DNA"/>
</dbReference>
<dbReference type="RefSeq" id="WP_408126936.1">
    <property type="nucleotide sequence ID" value="NZ_JBFNFH010000023.1"/>
</dbReference>
<keyword evidence="10" id="KW-1185">Reference proteome</keyword>
<evidence type="ECO:0000256" key="2">
    <source>
        <dbReference type="ARBA" id="ARBA00008610"/>
    </source>
</evidence>
<gene>
    <name evidence="9" type="ORF">ABGF40_07870</name>
</gene>
<name>A0ABW9F8I0_9FIRM</name>
<dbReference type="Proteomes" id="UP001629536">
    <property type="component" value="Unassembled WGS sequence"/>
</dbReference>
<reference evidence="9 10" key="1">
    <citation type="journal article" date="2024" name="Front. Microbiol.">
        <title>Pangenomic and biochemical analyses of Helcococcus ovis reveal widespread tetracycline resistance and a novel bacterial species, Helcococcus bovis.</title>
        <authorList>
            <person name="Cunha F."/>
            <person name="Zhai Y."/>
            <person name="Casaro S."/>
            <person name="Jones K.L."/>
            <person name="Hernandez M."/>
            <person name="Bisinotto R.S."/>
            <person name="Kariyawasam S."/>
            <person name="Brown M.B."/>
            <person name="Phillips A."/>
            <person name="Jeong K.C."/>
            <person name="Galvao K.N."/>
        </authorList>
    </citation>
    <scope>NUCLEOTIDE SEQUENCE [LARGE SCALE GENOMIC DNA]</scope>
    <source>
        <strain evidence="9 10">KG197</strain>
    </source>
</reference>
<evidence type="ECO:0000256" key="1">
    <source>
        <dbReference type="ARBA" id="ARBA00004193"/>
    </source>
</evidence>
<protein>
    <submittedName>
        <fullName evidence="9">BMP family ABC transporter substrate-binding protein</fullName>
    </submittedName>
</protein>
<dbReference type="Pfam" id="PF02608">
    <property type="entry name" value="Bmp"/>
    <property type="match status" value="1"/>
</dbReference>
<comment type="subcellular location">
    <subcellularLocation>
        <location evidence="1">Cell membrane</location>
        <topology evidence="1">Lipid-anchor</topology>
    </subcellularLocation>
</comment>
<dbReference type="Gene3D" id="3.40.50.2300">
    <property type="match status" value="2"/>
</dbReference>
<accession>A0ABW9F8I0</accession>
<evidence type="ECO:0000256" key="5">
    <source>
        <dbReference type="ARBA" id="ARBA00023136"/>
    </source>
</evidence>
<proteinExistence type="inferred from homology"/>
<comment type="caution">
    <text evidence="9">The sequence shown here is derived from an EMBL/GenBank/DDBJ whole genome shotgun (WGS) entry which is preliminary data.</text>
</comment>
<feature type="domain" description="ABC transporter substrate-binding protein PnrA-like" evidence="8">
    <location>
        <begin position="54"/>
        <end position="349"/>
    </location>
</feature>
<dbReference type="SUPFAM" id="SSF53822">
    <property type="entry name" value="Periplasmic binding protein-like I"/>
    <property type="match status" value="1"/>
</dbReference>
<evidence type="ECO:0000313" key="10">
    <source>
        <dbReference type="Proteomes" id="UP001629536"/>
    </source>
</evidence>
<keyword evidence="6" id="KW-0449">Lipoprotein</keyword>
<evidence type="ECO:0000259" key="8">
    <source>
        <dbReference type="Pfam" id="PF02608"/>
    </source>
</evidence>
<dbReference type="PANTHER" id="PTHR34296">
    <property type="entry name" value="TRANSCRIPTIONAL ACTIVATOR PROTEIN MED"/>
    <property type="match status" value="1"/>
</dbReference>
<keyword evidence="5" id="KW-0472">Membrane</keyword>
<dbReference type="PANTHER" id="PTHR34296:SF2">
    <property type="entry name" value="ABC TRANSPORTER GUANOSINE-BINDING PROTEIN NUPN"/>
    <property type="match status" value="1"/>
</dbReference>
<dbReference type="InterPro" id="IPR028082">
    <property type="entry name" value="Peripla_BP_I"/>
</dbReference>
<organism evidence="9 10">
    <name type="scientific">Helcococcus bovis</name>
    <dbReference type="NCBI Taxonomy" id="3153252"/>
    <lineage>
        <taxon>Bacteria</taxon>
        <taxon>Bacillati</taxon>
        <taxon>Bacillota</taxon>
        <taxon>Tissierellia</taxon>
        <taxon>Tissierellales</taxon>
        <taxon>Peptoniphilaceae</taxon>
        <taxon>Helcococcus</taxon>
    </lineage>
</organism>
<evidence type="ECO:0000256" key="4">
    <source>
        <dbReference type="ARBA" id="ARBA00022729"/>
    </source>
</evidence>
<feature type="signal peptide" evidence="7">
    <location>
        <begin position="1"/>
        <end position="21"/>
    </location>
</feature>
<evidence type="ECO:0000256" key="6">
    <source>
        <dbReference type="ARBA" id="ARBA00023288"/>
    </source>
</evidence>
<evidence type="ECO:0000256" key="7">
    <source>
        <dbReference type="SAM" id="SignalP"/>
    </source>
</evidence>
<keyword evidence="4 7" id="KW-0732">Signal</keyword>
<keyword evidence="3" id="KW-1003">Cell membrane</keyword>
<dbReference type="CDD" id="cd06354">
    <property type="entry name" value="PBP1_PrnA-like"/>
    <property type="match status" value="1"/>
</dbReference>
<evidence type="ECO:0000313" key="9">
    <source>
        <dbReference type="EMBL" id="MFM1525574.1"/>
    </source>
</evidence>
<feature type="chain" id="PRO_5046795814" evidence="7">
    <location>
        <begin position="22"/>
        <end position="362"/>
    </location>
</feature>
<dbReference type="InterPro" id="IPR050957">
    <property type="entry name" value="BMP_lipoprotein"/>
</dbReference>
<comment type="similarity">
    <text evidence="2">Belongs to the BMP lipoprotein family.</text>
</comment>